<comment type="caution">
    <text evidence="1">The sequence shown here is derived from an EMBL/GenBank/DDBJ whole genome shotgun (WGS) entry which is preliminary data.</text>
</comment>
<gene>
    <name evidence="1" type="ORF">X841_11765</name>
</gene>
<proteinExistence type="predicted"/>
<evidence type="ECO:0000313" key="2">
    <source>
        <dbReference type="Proteomes" id="UP000024559"/>
    </source>
</evidence>
<evidence type="ECO:0000313" key="1">
    <source>
        <dbReference type="EMBL" id="ETW87900.1"/>
    </source>
</evidence>
<accession>A0A0E2PZY9</accession>
<sequence length="36" mass="3931">MDKKINRWLVLAASTAILLCTGAVYAFSTFAQPLSE</sequence>
<reference evidence="1 2" key="1">
    <citation type="journal article" date="2014" name="Genome Announc.">
        <title>Genome Sequences of Streptococcus thermophilus Strains MTH17CL396 and M17PTZA496 from Fontina, an Italian PDO Cheese.</title>
        <authorList>
            <person name="Treu L."/>
            <person name="Vendramin V."/>
            <person name="Bovo B."/>
            <person name="Campanaro S."/>
            <person name="Corich V."/>
            <person name="Giacomini A."/>
        </authorList>
    </citation>
    <scope>NUCLEOTIDE SEQUENCE [LARGE SCALE GENOMIC DNA]</scope>
    <source>
        <strain evidence="1 2">M17PTZA496</strain>
    </source>
</reference>
<dbReference type="AlphaFoldDB" id="A0A0E2PZY9"/>
<organism evidence="1 2">
    <name type="scientific">Streptococcus thermophilus M17PTZA496</name>
    <dbReference type="NCBI Taxonomy" id="1433289"/>
    <lineage>
        <taxon>Bacteria</taxon>
        <taxon>Bacillati</taxon>
        <taxon>Bacillota</taxon>
        <taxon>Bacilli</taxon>
        <taxon>Lactobacillales</taxon>
        <taxon>Streptococcaceae</taxon>
        <taxon>Streptococcus</taxon>
    </lineage>
</organism>
<protein>
    <submittedName>
        <fullName evidence="1">Uncharacterized protein</fullName>
    </submittedName>
</protein>
<dbReference type="Proteomes" id="UP000024559">
    <property type="component" value="Unassembled WGS sequence"/>
</dbReference>
<name>A0A0E2PZY9_STRTR</name>
<dbReference type="EMBL" id="AZJT01000081">
    <property type="protein sequence ID" value="ETW87900.1"/>
    <property type="molecule type" value="Genomic_DNA"/>
</dbReference>
<dbReference type="PATRIC" id="fig|1433289.7.peg.2405"/>
<dbReference type="HOGENOM" id="CLU_3358901_0_0_9"/>